<protein>
    <submittedName>
        <fullName evidence="2">Uncharacterized protein</fullName>
    </submittedName>
</protein>
<evidence type="ECO:0000313" key="4">
    <source>
        <dbReference type="Proteomes" id="UP000053605"/>
    </source>
</evidence>
<keyword evidence="4" id="KW-1185">Reference proteome</keyword>
<evidence type="ECO:0000256" key="1">
    <source>
        <dbReference type="SAM" id="MobiDB-lite"/>
    </source>
</evidence>
<name>A0A091VUT6_OPIHO</name>
<sequence>LAGQAPSAVVAATKAREVKAPGVDGHSLSTQDAANSSGGGGSHSGVLREGAEDGSGQGHHHGRWFNNHTGVLALPEAGLVAAVGKRGWAT</sequence>
<dbReference type="AlphaFoldDB" id="A0A091VUT6"/>
<feature type="non-terminal residue" evidence="2">
    <location>
        <position position="90"/>
    </location>
</feature>
<accession>A0A091VUT6</accession>
<feature type="non-terminal residue" evidence="2">
    <location>
        <position position="1"/>
    </location>
</feature>
<dbReference type="EMBL" id="KK734370">
    <property type="protein sequence ID" value="KFR07137.1"/>
    <property type="molecule type" value="Genomic_DNA"/>
</dbReference>
<evidence type="ECO:0000313" key="2">
    <source>
        <dbReference type="EMBL" id="KFR07137.1"/>
    </source>
</evidence>
<feature type="region of interest" description="Disordered" evidence="1">
    <location>
        <begin position="1"/>
        <end position="65"/>
    </location>
</feature>
<dbReference type="Proteomes" id="UP000053605">
    <property type="component" value="Unassembled WGS sequence"/>
</dbReference>
<proteinExistence type="predicted"/>
<organism evidence="2 4">
    <name type="scientific">Opisthocomus hoazin</name>
    <name type="common">Hoatzin</name>
    <name type="synonym">Phasianus hoazin</name>
    <dbReference type="NCBI Taxonomy" id="30419"/>
    <lineage>
        <taxon>Eukaryota</taxon>
        <taxon>Metazoa</taxon>
        <taxon>Chordata</taxon>
        <taxon>Craniata</taxon>
        <taxon>Vertebrata</taxon>
        <taxon>Euteleostomi</taxon>
        <taxon>Archelosauria</taxon>
        <taxon>Archosauria</taxon>
        <taxon>Dinosauria</taxon>
        <taxon>Saurischia</taxon>
        <taxon>Theropoda</taxon>
        <taxon>Coelurosauria</taxon>
        <taxon>Aves</taxon>
        <taxon>Neognathae</taxon>
        <taxon>Neoaves</taxon>
        <taxon>Opisthocomiformes</taxon>
        <taxon>Opisthocomidae</taxon>
        <taxon>Opisthocomus</taxon>
    </lineage>
</organism>
<evidence type="ECO:0000313" key="3">
    <source>
        <dbReference type="EMBL" id="KFR10389.1"/>
    </source>
</evidence>
<reference evidence="2 4" key="1">
    <citation type="submission" date="2014-04" db="EMBL/GenBank/DDBJ databases">
        <title>Genome evolution of avian class.</title>
        <authorList>
            <person name="Zhang G."/>
            <person name="Li C."/>
        </authorList>
    </citation>
    <scope>NUCLEOTIDE SEQUENCE [LARGE SCALE GENOMIC DNA]</scope>
    <source>
        <strain evidence="2">BGI_N306</strain>
    </source>
</reference>
<dbReference type="EMBL" id="KK734727">
    <property type="protein sequence ID" value="KFR10389.1"/>
    <property type="molecule type" value="Genomic_DNA"/>
</dbReference>
<gene>
    <name evidence="3" type="ORF">N306_00878</name>
    <name evidence="2" type="ORF">N306_06059</name>
</gene>